<protein>
    <recommendedName>
        <fullName evidence="2">Single-stranded-DNA-specific exonuclease RecJ</fullName>
    </recommendedName>
</protein>
<keyword evidence="5 9" id="KW-0269">Exonuclease</keyword>
<proteinExistence type="inferred from homology"/>
<organism evidence="9 10">
    <name type="scientific">Candidatus Egerieousia excrementavium</name>
    <dbReference type="NCBI Taxonomy" id="2840778"/>
    <lineage>
        <taxon>Bacteria</taxon>
        <taxon>Pseudomonadati</taxon>
        <taxon>Bacteroidota</taxon>
        <taxon>Bacteroidia</taxon>
        <taxon>Bacteroidales</taxon>
        <taxon>Candidatus Egerieousia</taxon>
    </lineage>
</organism>
<dbReference type="InterPro" id="IPR038763">
    <property type="entry name" value="DHH_sf"/>
</dbReference>
<dbReference type="Gene3D" id="3.90.1640.30">
    <property type="match status" value="1"/>
</dbReference>
<feature type="domain" description="DHHA1" evidence="7">
    <location>
        <begin position="357"/>
        <end position="448"/>
    </location>
</feature>
<reference evidence="9" key="2">
    <citation type="journal article" date="2021" name="PeerJ">
        <title>Extensive microbial diversity within the chicken gut microbiome revealed by metagenomics and culture.</title>
        <authorList>
            <person name="Gilroy R."/>
            <person name="Ravi A."/>
            <person name="Getino M."/>
            <person name="Pursley I."/>
            <person name="Horton D.L."/>
            <person name="Alikhan N.F."/>
            <person name="Baker D."/>
            <person name="Gharbi K."/>
            <person name="Hall N."/>
            <person name="Watson M."/>
            <person name="Adriaenssens E.M."/>
            <person name="Foster-Nyarko E."/>
            <person name="Jarju S."/>
            <person name="Secka A."/>
            <person name="Antonio M."/>
            <person name="Oren A."/>
            <person name="Chaudhuri R.R."/>
            <person name="La Ragione R."/>
            <person name="Hildebrand F."/>
            <person name="Pallen M.J."/>
        </authorList>
    </citation>
    <scope>NUCLEOTIDE SEQUENCE</scope>
    <source>
        <strain evidence="9">15467</strain>
    </source>
</reference>
<dbReference type="InterPro" id="IPR001667">
    <property type="entry name" value="DDH_dom"/>
</dbReference>
<dbReference type="InterPro" id="IPR004610">
    <property type="entry name" value="RecJ"/>
</dbReference>
<dbReference type="Pfam" id="PF01368">
    <property type="entry name" value="DHH"/>
    <property type="match status" value="1"/>
</dbReference>
<dbReference type="Gene3D" id="3.10.310.30">
    <property type="match status" value="1"/>
</dbReference>
<dbReference type="GO" id="GO:0008409">
    <property type="term" value="F:5'-3' exonuclease activity"/>
    <property type="evidence" value="ECO:0007669"/>
    <property type="project" value="InterPro"/>
</dbReference>
<feature type="domain" description="DDH" evidence="6">
    <location>
        <begin position="85"/>
        <end position="235"/>
    </location>
</feature>
<evidence type="ECO:0000259" key="7">
    <source>
        <dbReference type="Pfam" id="PF02272"/>
    </source>
</evidence>
<dbReference type="GO" id="GO:0006310">
    <property type="term" value="P:DNA recombination"/>
    <property type="evidence" value="ECO:0007669"/>
    <property type="project" value="InterPro"/>
</dbReference>
<comment type="similarity">
    <text evidence="1">Belongs to the RecJ family.</text>
</comment>
<evidence type="ECO:0000259" key="8">
    <source>
        <dbReference type="Pfam" id="PF17768"/>
    </source>
</evidence>
<evidence type="ECO:0000313" key="10">
    <source>
        <dbReference type="Proteomes" id="UP000823635"/>
    </source>
</evidence>
<keyword evidence="3" id="KW-0540">Nuclease</keyword>
<dbReference type="InterPro" id="IPR003156">
    <property type="entry name" value="DHHA1_dom"/>
</dbReference>
<evidence type="ECO:0000256" key="1">
    <source>
        <dbReference type="ARBA" id="ARBA00005915"/>
    </source>
</evidence>
<dbReference type="PANTHER" id="PTHR30255:SF2">
    <property type="entry name" value="SINGLE-STRANDED-DNA-SPECIFIC EXONUCLEASE RECJ"/>
    <property type="match status" value="1"/>
</dbReference>
<evidence type="ECO:0000259" key="6">
    <source>
        <dbReference type="Pfam" id="PF01368"/>
    </source>
</evidence>
<accession>A0A9D9GZ58</accession>
<dbReference type="PANTHER" id="PTHR30255">
    <property type="entry name" value="SINGLE-STRANDED-DNA-SPECIFIC EXONUCLEASE RECJ"/>
    <property type="match status" value="1"/>
</dbReference>
<reference evidence="9" key="1">
    <citation type="submission" date="2020-10" db="EMBL/GenBank/DDBJ databases">
        <authorList>
            <person name="Gilroy R."/>
        </authorList>
    </citation>
    <scope>NUCLEOTIDE SEQUENCE</scope>
    <source>
        <strain evidence="9">15467</strain>
    </source>
</reference>
<dbReference type="Pfam" id="PF02272">
    <property type="entry name" value="DHHA1"/>
    <property type="match status" value="1"/>
</dbReference>
<dbReference type="EMBL" id="JADINB010000120">
    <property type="protein sequence ID" value="MBO8429323.1"/>
    <property type="molecule type" value="Genomic_DNA"/>
</dbReference>
<evidence type="ECO:0000256" key="2">
    <source>
        <dbReference type="ARBA" id="ARBA00019841"/>
    </source>
</evidence>
<dbReference type="SUPFAM" id="SSF64182">
    <property type="entry name" value="DHH phosphoesterases"/>
    <property type="match status" value="1"/>
</dbReference>
<gene>
    <name evidence="9" type="primary">recJ</name>
    <name evidence="9" type="ORF">IAC68_05280</name>
</gene>
<comment type="caution">
    <text evidence="9">The sequence shown here is derived from an EMBL/GenBank/DDBJ whole genome shotgun (WGS) entry which is preliminary data.</text>
</comment>
<feature type="domain" description="RecJ OB" evidence="8">
    <location>
        <begin position="462"/>
        <end position="572"/>
    </location>
</feature>
<sequence>MEINGREKKWIVNEPGNPVAVRQLSQELGIDQVLANLLVQRGITTFGQARSFFRPDLSMLHDPFLMKDMDKAVERLHAAIENHEKILIYGDYDVDGTTAVSLVYIFVKHFLDSADYYIPDRYDEGYGVSYKGIDWAHDNGFTLVISLDCGIKAVEKVRYARERGIDFIICDHHLPDEQLPDAVATLDPKRSDCNYPFDDLCGCGVGFKLVQGYAQKYGIPFEKIVTLLDLVAVAIASDLVSVVDENRVMAFYGLRQINEAPRKGLLSMIKLCGLDKHRITLDDVVFKIGPRINAAGRMESGRTAVDLLTSRNEEDALKIGSAINVHNNDRKHIDREITSAAIEMAREIPDFENMKSTVVYNPSWHKGVVGIVASRLVEKYYRPTIVLTKSNGYVTGSARSIPEFDLYEAIESCSDLLENFGGHTYAAGLTMKEENLKAFASRFEAYVRDKVTKEILTPIVHIDSFLEFKQITPKFFRILKQFQPFGPGNLSPVFLTENVYDNGNGRKVGSDNGHLKLELIQEDEPYRSISAIAFNQSEHFEHLQAGNPVDICYSIAENYYRGIANIQLRIKDIRNREDFI</sequence>
<dbReference type="GO" id="GO:0006281">
    <property type="term" value="P:DNA repair"/>
    <property type="evidence" value="ECO:0007669"/>
    <property type="project" value="InterPro"/>
</dbReference>
<dbReference type="AlphaFoldDB" id="A0A9D9GZ58"/>
<dbReference type="GO" id="GO:0003676">
    <property type="term" value="F:nucleic acid binding"/>
    <property type="evidence" value="ECO:0007669"/>
    <property type="project" value="InterPro"/>
</dbReference>
<dbReference type="InterPro" id="IPR041122">
    <property type="entry name" value="RecJ_OB"/>
</dbReference>
<evidence type="ECO:0000256" key="5">
    <source>
        <dbReference type="ARBA" id="ARBA00022839"/>
    </source>
</evidence>
<dbReference type="NCBIfam" id="TIGR00644">
    <property type="entry name" value="recJ"/>
    <property type="match status" value="1"/>
</dbReference>
<dbReference type="InterPro" id="IPR051673">
    <property type="entry name" value="SSDNA_exonuclease_RecJ"/>
</dbReference>
<name>A0A9D9GZ58_9BACT</name>
<dbReference type="Pfam" id="PF17768">
    <property type="entry name" value="RecJ_OB"/>
    <property type="match status" value="1"/>
</dbReference>
<dbReference type="Proteomes" id="UP000823635">
    <property type="component" value="Unassembled WGS sequence"/>
</dbReference>
<evidence type="ECO:0000313" key="9">
    <source>
        <dbReference type="EMBL" id="MBO8429323.1"/>
    </source>
</evidence>
<keyword evidence="4" id="KW-0378">Hydrolase</keyword>
<evidence type="ECO:0000256" key="4">
    <source>
        <dbReference type="ARBA" id="ARBA00022801"/>
    </source>
</evidence>
<evidence type="ECO:0000256" key="3">
    <source>
        <dbReference type="ARBA" id="ARBA00022722"/>
    </source>
</evidence>